<proteinExistence type="predicted"/>
<evidence type="ECO:0000313" key="2">
    <source>
        <dbReference type="EMBL" id="QDQ12820.1"/>
    </source>
</evidence>
<dbReference type="AlphaFoldDB" id="A0A516RAZ6"/>
<dbReference type="InterPro" id="IPR010982">
    <property type="entry name" value="Lambda_DNA-bd_dom_sf"/>
</dbReference>
<dbReference type="InterPro" id="IPR001387">
    <property type="entry name" value="Cro/C1-type_HTH"/>
</dbReference>
<reference evidence="2 3" key="1">
    <citation type="journal article" date="2019" name="J. Ind. Microbiol. Biotechnol.">
        <title>The complete genomic sequence of Streptomyces spectabilis NRRL-2792 and identification of secondary metabolite biosynthetic gene clusters.</title>
        <authorList>
            <person name="Sinha A."/>
            <person name="Phillips-Salemka S."/>
            <person name="Niraula T.A."/>
            <person name="Short K.A."/>
            <person name="Niraula N.P."/>
        </authorList>
    </citation>
    <scope>NUCLEOTIDE SEQUENCE [LARGE SCALE GENOMIC DNA]</scope>
    <source>
        <strain evidence="2 3">NRRL 2792</strain>
    </source>
</reference>
<dbReference type="PROSITE" id="PS50943">
    <property type="entry name" value="HTH_CROC1"/>
    <property type="match status" value="1"/>
</dbReference>
<protein>
    <submittedName>
        <fullName evidence="2">XRE family transcriptional regulator</fullName>
    </submittedName>
</protein>
<dbReference type="Gene3D" id="1.10.260.40">
    <property type="entry name" value="lambda repressor-like DNA-binding domains"/>
    <property type="match status" value="1"/>
</dbReference>
<dbReference type="Proteomes" id="UP000316806">
    <property type="component" value="Chromosome"/>
</dbReference>
<evidence type="ECO:0000313" key="3">
    <source>
        <dbReference type="Proteomes" id="UP000316806"/>
    </source>
</evidence>
<name>A0A516RAZ6_STRST</name>
<dbReference type="SUPFAM" id="SSF47413">
    <property type="entry name" value="lambda repressor-like DNA-binding domains"/>
    <property type="match status" value="1"/>
</dbReference>
<sequence length="365" mass="40132">MTARPPARRRAVTGTVAGFVLRLARESISLTQVGMAEALGVDLGTVQGRESGRRPLANMRAADVLDLRRRLLTLGAETTVLGFIDAAMDADRLISAALEPPAELDQHPLAGWVHTRSTAHMIAWALNGTTPPLLRNRSALSRRGAVPAAPLLPVAERCAFFENLRTAVDAAAGASDRFVLLRRQALYLASYDHSAEGVSWTVHALHGRRDALICRGWTPRWVEARSTATALVRQGDTRPLSDFIARAMVDDDTAEAANLAYWAYWLGALPDAQPDDAFMRERTDWEPVTLFHNLVQGLHQVPGYVDLYAHTLWALLTTHHWLPQAAPGPAARLGDRATLLLDEGRVSAQGRRDLEAVHYVLRDHR</sequence>
<organism evidence="2 3">
    <name type="scientific">Streptomyces spectabilis</name>
    <dbReference type="NCBI Taxonomy" id="68270"/>
    <lineage>
        <taxon>Bacteria</taxon>
        <taxon>Bacillati</taxon>
        <taxon>Actinomycetota</taxon>
        <taxon>Actinomycetes</taxon>
        <taxon>Kitasatosporales</taxon>
        <taxon>Streptomycetaceae</taxon>
        <taxon>Streptomyces</taxon>
    </lineage>
</organism>
<accession>A0A516RAZ6</accession>
<evidence type="ECO:0000259" key="1">
    <source>
        <dbReference type="PROSITE" id="PS50943"/>
    </source>
</evidence>
<dbReference type="GO" id="GO:0003677">
    <property type="term" value="F:DNA binding"/>
    <property type="evidence" value="ECO:0007669"/>
    <property type="project" value="InterPro"/>
</dbReference>
<feature type="domain" description="HTH cro/C1-type" evidence="1">
    <location>
        <begin position="21"/>
        <end position="72"/>
    </location>
</feature>
<dbReference type="CDD" id="cd00093">
    <property type="entry name" value="HTH_XRE"/>
    <property type="match status" value="1"/>
</dbReference>
<gene>
    <name evidence="2" type="ORF">FH965_21470</name>
</gene>
<dbReference type="EMBL" id="CP040916">
    <property type="protein sequence ID" value="QDQ12820.1"/>
    <property type="molecule type" value="Genomic_DNA"/>
</dbReference>